<accession>A0A084H380</accession>
<name>A0A084H380_METID</name>
<dbReference type="OrthoDB" id="2364857at2"/>
<dbReference type="Proteomes" id="UP000028549">
    <property type="component" value="Unassembled WGS sequence"/>
</dbReference>
<sequence length="151" mass="17397">MKELCIIPCGNRKIWDKEPDIGEVEAKYAYTGTFHLLCRQYADLFYHDQWVILSAKHGFLLPEDPVHGPYNLSFSMKSDEIMKLEDLKKQAAKKNLMQYERQVVLGGKKFRPIADSVFEGEAVFPLSGCKGIGYMQQKLKKAIAEKRRIHC</sequence>
<reference evidence="2 3" key="1">
    <citation type="journal article" date="2005" name="Int. J. Syst. Evol. Microbiol.">
        <title>Bacillus cibi sp. nov., isolated from jeotgal, a traditional Korean fermented seafood.</title>
        <authorList>
            <person name="Yoon J.H."/>
            <person name="Lee C.H."/>
            <person name="Oh T.K."/>
        </authorList>
    </citation>
    <scope>NUCLEOTIDE SEQUENCE [LARGE SCALE GENOMIC DNA]</scope>
    <source>
        <strain evidence="2 3">DSM 16189</strain>
    </source>
</reference>
<comment type="caution">
    <text evidence="2">The sequence shown here is derived from an EMBL/GenBank/DDBJ whole genome shotgun (WGS) entry which is preliminary data.</text>
</comment>
<feature type="domain" description="DUF6884" evidence="1">
    <location>
        <begin position="23"/>
        <end position="116"/>
    </location>
</feature>
<evidence type="ECO:0000259" key="1">
    <source>
        <dbReference type="Pfam" id="PF21818"/>
    </source>
</evidence>
<protein>
    <recommendedName>
        <fullName evidence="1">DUF6884 domain-containing protein</fullName>
    </recommendedName>
</protein>
<evidence type="ECO:0000313" key="2">
    <source>
        <dbReference type="EMBL" id="KEZ54042.1"/>
    </source>
</evidence>
<dbReference type="Pfam" id="PF21818">
    <property type="entry name" value="DUF6884"/>
    <property type="match status" value="1"/>
</dbReference>
<dbReference type="EMBL" id="JNVC02000001">
    <property type="protein sequence ID" value="KEZ54042.1"/>
    <property type="molecule type" value="Genomic_DNA"/>
</dbReference>
<dbReference type="InterPro" id="IPR049251">
    <property type="entry name" value="DUF6884"/>
</dbReference>
<dbReference type="AlphaFoldDB" id="A0A084H380"/>
<gene>
    <name evidence="2" type="ORF">GS18_0203705</name>
</gene>
<evidence type="ECO:0000313" key="3">
    <source>
        <dbReference type="Proteomes" id="UP000028549"/>
    </source>
</evidence>
<dbReference type="RefSeq" id="WP_029565536.1">
    <property type="nucleotide sequence ID" value="NZ_JNVC02000001.1"/>
</dbReference>
<dbReference type="STRING" id="246786.GS18_0203705"/>
<proteinExistence type="predicted"/>
<keyword evidence="3" id="KW-1185">Reference proteome</keyword>
<organism evidence="2 3">
    <name type="scientific">Metabacillus indicus</name>
    <name type="common">Bacillus indicus</name>
    <dbReference type="NCBI Taxonomy" id="246786"/>
    <lineage>
        <taxon>Bacteria</taxon>
        <taxon>Bacillati</taxon>
        <taxon>Bacillota</taxon>
        <taxon>Bacilli</taxon>
        <taxon>Bacillales</taxon>
        <taxon>Bacillaceae</taxon>
        <taxon>Metabacillus</taxon>
    </lineage>
</organism>